<dbReference type="Proteomes" id="UP000092445">
    <property type="component" value="Unassembled WGS sequence"/>
</dbReference>
<keyword evidence="2" id="KW-1185">Reference proteome</keyword>
<evidence type="ECO:0000313" key="1">
    <source>
        <dbReference type="EnsemblMetazoa" id="GPAI037148-PA"/>
    </source>
</evidence>
<accession>A0A1B0A802</accession>
<proteinExistence type="predicted"/>
<dbReference type="VEuPathDB" id="VectorBase:GPAI037148"/>
<reference evidence="1" key="2">
    <citation type="submission" date="2020-05" db="UniProtKB">
        <authorList>
            <consortium name="EnsemblMetazoa"/>
        </authorList>
    </citation>
    <scope>IDENTIFICATION</scope>
    <source>
        <strain evidence="1">IAEA</strain>
    </source>
</reference>
<dbReference type="STRING" id="7398.A0A1B0A802"/>
<reference evidence="2" key="1">
    <citation type="submission" date="2014-03" db="EMBL/GenBank/DDBJ databases">
        <authorList>
            <person name="Aksoy S."/>
            <person name="Warren W."/>
            <person name="Wilson R.K."/>
        </authorList>
    </citation>
    <scope>NUCLEOTIDE SEQUENCE [LARGE SCALE GENOMIC DNA]</scope>
    <source>
        <strain evidence="2">IAEA</strain>
    </source>
</reference>
<sequence>MDRYIHITTCYRKAQREISYIFPNYIHEPIFPLEQLEFCKKAHIIGPTMHELYDIVNQKDDKDANKAWKIKLAEALELSHAGLPQISNFCNYSPSPNMLGKGIQTKATSFKPARLHPGTGSTATLKSHVISYTTQGTTLDTSSSSCISCTSFQSIDTCMRQSHRKVPLADLVKAKTAPLEICGSEKELQKIEMGEEKQIEMEMLEEDFKAEMKSIGEEESMHEQNVSSIEISSVSSMEVSSAAGAAVEDSVGKEFVAEKSFAVKPTTSEAPIEETTAIEPRAEKSTVALPGVGKNVTAAAAAGNIGEELVAEEPIVEQPVTKGVITEEPVAEQQIVAVPSAVEPVTTADEHVVDENPIPEENQIPQELAAQELAEQRAVAD</sequence>
<dbReference type="EnsemblMetazoa" id="GPAI037148-RA">
    <property type="protein sequence ID" value="GPAI037148-PA"/>
    <property type="gene ID" value="GPAI037148"/>
</dbReference>
<dbReference type="AlphaFoldDB" id="A0A1B0A802"/>
<protein>
    <submittedName>
        <fullName evidence="1">Uncharacterized protein</fullName>
    </submittedName>
</protein>
<evidence type="ECO:0000313" key="2">
    <source>
        <dbReference type="Proteomes" id="UP000092445"/>
    </source>
</evidence>
<organism evidence="1 2">
    <name type="scientific">Glossina pallidipes</name>
    <name type="common">Tsetse fly</name>
    <dbReference type="NCBI Taxonomy" id="7398"/>
    <lineage>
        <taxon>Eukaryota</taxon>
        <taxon>Metazoa</taxon>
        <taxon>Ecdysozoa</taxon>
        <taxon>Arthropoda</taxon>
        <taxon>Hexapoda</taxon>
        <taxon>Insecta</taxon>
        <taxon>Pterygota</taxon>
        <taxon>Neoptera</taxon>
        <taxon>Endopterygota</taxon>
        <taxon>Diptera</taxon>
        <taxon>Brachycera</taxon>
        <taxon>Muscomorpha</taxon>
        <taxon>Hippoboscoidea</taxon>
        <taxon>Glossinidae</taxon>
        <taxon>Glossina</taxon>
    </lineage>
</organism>
<name>A0A1B0A802_GLOPL</name>